<sequence>MLPSSHASTAPRQQSLAVSHSFFTNMTNHHPSPRDLTPRAPAVAKPRRPATLSTGLNIRQQVKLSKEQQEAVALVMAGHNVFLTGSAGTGKSGKSVLLRETIRALKQKHSDQVVAVTASTGIAACNIGGCMLHSFAGFGLGLEMAEDASACDRREYIASRDLCWPSRWSDDVEVSMIEASLFDKIIVAGDFFQLPPVCKTQGVSPVFVFDAKTWGEVIVRGVTLKRVFRQDDALL</sequence>
<dbReference type="SUPFAM" id="SSF52540">
    <property type="entry name" value="P-loop containing nucleoside triphosphate hydrolases"/>
    <property type="match status" value="1"/>
</dbReference>
<dbReference type="InterPro" id="IPR010285">
    <property type="entry name" value="DNA_helicase_pif1-like_DEAD"/>
</dbReference>
<protein>
    <recommendedName>
        <fullName evidence="1">ATP-dependent DNA helicase</fullName>
        <ecNumber evidence="1">5.6.2.3</ecNumber>
    </recommendedName>
</protein>
<comment type="similarity">
    <text evidence="1">Belongs to the helicase family.</text>
</comment>
<accession>J0LK33</accession>
<comment type="cofactor">
    <cofactor evidence="1">
        <name>Mg(2+)</name>
        <dbReference type="ChEBI" id="CHEBI:18420"/>
    </cofactor>
</comment>
<keyword evidence="1" id="KW-0378">Hydrolase</keyword>
<dbReference type="Proteomes" id="UP000006514">
    <property type="component" value="Unassembled WGS sequence"/>
</dbReference>
<dbReference type="EMBL" id="JH687797">
    <property type="protein sequence ID" value="EJD41010.1"/>
    <property type="molecule type" value="Genomic_DNA"/>
</dbReference>
<dbReference type="InterPro" id="IPR051055">
    <property type="entry name" value="PIF1_helicase"/>
</dbReference>
<dbReference type="InterPro" id="IPR027417">
    <property type="entry name" value="P-loop_NTPase"/>
</dbReference>
<dbReference type="GO" id="GO:0043139">
    <property type="term" value="F:5'-3' DNA helicase activity"/>
    <property type="evidence" value="ECO:0007669"/>
    <property type="project" value="UniProtKB-EC"/>
</dbReference>
<evidence type="ECO:0000256" key="1">
    <source>
        <dbReference type="RuleBase" id="RU363044"/>
    </source>
</evidence>
<dbReference type="GO" id="GO:0005524">
    <property type="term" value="F:ATP binding"/>
    <property type="evidence" value="ECO:0007669"/>
    <property type="project" value="UniProtKB-KW"/>
</dbReference>
<dbReference type="AlphaFoldDB" id="J0LK33"/>
<reference evidence="5" key="1">
    <citation type="journal article" date="2012" name="Science">
        <title>The Paleozoic origin of enzymatic lignin decomposition reconstructed from 31 fungal genomes.</title>
        <authorList>
            <person name="Floudas D."/>
            <person name="Binder M."/>
            <person name="Riley R."/>
            <person name="Barry K."/>
            <person name="Blanchette R.A."/>
            <person name="Henrissat B."/>
            <person name="Martinez A.T."/>
            <person name="Otillar R."/>
            <person name="Spatafora J.W."/>
            <person name="Yadav J.S."/>
            <person name="Aerts A."/>
            <person name="Benoit I."/>
            <person name="Boyd A."/>
            <person name="Carlson A."/>
            <person name="Copeland A."/>
            <person name="Coutinho P.M."/>
            <person name="de Vries R.P."/>
            <person name="Ferreira P."/>
            <person name="Findley K."/>
            <person name="Foster B."/>
            <person name="Gaskell J."/>
            <person name="Glotzer D."/>
            <person name="Gorecki P."/>
            <person name="Heitman J."/>
            <person name="Hesse C."/>
            <person name="Hori C."/>
            <person name="Igarashi K."/>
            <person name="Jurgens J.A."/>
            <person name="Kallen N."/>
            <person name="Kersten P."/>
            <person name="Kohler A."/>
            <person name="Kuees U."/>
            <person name="Kumar T.K.A."/>
            <person name="Kuo A."/>
            <person name="LaButti K."/>
            <person name="Larrondo L.F."/>
            <person name="Lindquist E."/>
            <person name="Ling A."/>
            <person name="Lombard V."/>
            <person name="Lucas S."/>
            <person name="Lundell T."/>
            <person name="Martin R."/>
            <person name="McLaughlin D.J."/>
            <person name="Morgenstern I."/>
            <person name="Morin E."/>
            <person name="Murat C."/>
            <person name="Nagy L.G."/>
            <person name="Nolan M."/>
            <person name="Ohm R.A."/>
            <person name="Patyshakuliyeva A."/>
            <person name="Rokas A."/>
            <person name="Ruiz-Duenas F.J."/>
            <person name="Sabat G."/>
            <person name="Salamov A."/>
            <person name="Samejima M."/>
            <person name="Schmutz J."/>
            <person name="Slot J.C."/>
            <person name="St John F."/>
            <person name="Stenlid J."/>
            <person name="Sun H."/>
            <person name="Sun S."/>
            <person name="Syed K."/>
            <person name="Tsang A."/>
            <person name="Wiebenga A."/>
            <person name="Young D."/>
            <person name="Pisabarro A."/>
            <person name="Eastwood D.C."/>
            <person name="Martin F."/>
            <person name="Cullen D."/>
            <person name="Grigoriev I.V."/>
            <person name="Hibbett D.S."/>
        </authorList>
    </citation>
    <scope>NUCLEOTIDE SEQUENCE [LARGE SCALE GENOMIC DNA]</scope>
    <source>
        <strain evidence="5">TFB10046</strain>
    </source>
</reference>
<dbReference type="PANTHER" id="PTHR47642:SF5">
    <property type="entry name" value="ATP-DEPENDENT DNA HELICASE"/>
    <property type="match status" value="1"/>
</dbReference>
<organism evidence="4 5">
    <name type="scientific">Auricularia subglabra (strain TFB-10046 / SS5)</name>
    <name type="common">White-rot fungus</name>
    <name type="synonym">Auricularia delicata (strain TFB10046)</name>
    <dbReference type="NCBI Taxonomy" id="717982"/>
    <lineage>
        <taxon>Eukaryota</taxon>
        <taxon>Fungi</taxon>
        <taxon>Dikarya</taxon>
        <taxon>Basidiomycota</taxon>
        <taxon>Agaricomycotina</taxon>
        <taxon>Agaricomycetes</taxon>
        <taxon>Auriculariales</taxon>
        <taxon>Auriculariaceae</taxon>
        <taxon>Auricularia</taxon>
    </lineage>
</organism>
<feature type="domain" description="DNA helicase Pif1-like DEAD-box helicase" evidence="3">
    <location>
        <begin position="64"/>
        <end position="184"/>
    </location>
</feature>
<dbReference type="Gene3D" id="3.40.50.300">
    <property type="entry name" value="P-loop containing nucleotide triphosphate hydrolases"/>
    <property type="match status" value="1"/>
</dbReference>
<evidence type="ECO:0000256" key="2">
    <source>
        <dbReference type="SAM" id="MobiDB-lite"/>
    </source>
</evidence>
<dbReference type="OrthoDB" id="432234at2759"/>
<comment type="catalytic activity">
    <reaction evidence="1">
        <text>ATP + H2O = ADP + phosphate + H(+)</text>
        <dbReference type="Rhea" id="RHEA:13065"/>
        <dbReference type="ChEBI" id="CHEBI:15377"/>
        <dbReference type="ChEBI" id="CHEBI:15378"/>
        <dbReference type="ChEBI" id="CHEBI:30616"/>
        <dbReference type="ChEBI" id="CHEBI:43474"/>
        <dbReference type="ChEBI" id="CHEBI:456216"/>
        <dbReference type="EC" id="5.6.2.3"/>
    </reaction>
</comment>
<dbReference type="EC" id="5.6.2.3" evidence="1"/>
<keyword evidence="5" id="KW-1185">Reference proteome</keyword>
<dbReference type="GO" id="GO:0016887">
    <property type="term" value="F:ATP hydrolysis activity"/>
    <property type="evidence" value="ECO:0007669"/>
    <property type="project" value="RHEA"/>
</dbReference>
<name>J0LK33_AURST</name>
<keyword evidence="1" id="KW-0067">ATP-binding</keyword>
<dbReference type="Pfam" id="PF05970">
    <property type="entry name" value="PIF1"/>
    <property type="match status" value="1"/>
</dbReference>
<keyword evidence="1" id="KW-0347">Helicase</keyword>
<proteinExistence type="inferred from homology"/>
<keyword evidence="1" id="KW-0227">DNA damage</keyword>
<keyword evidence="1" id="KW-0233">DNA recombination</keyword>
<gene>
    <name evidence="4" type="ORF">AURDEDRAFT_169989</name>
</gene>
<feature type="region of interest" description="Disordered" evidence="2">
    <location>
        <begin position="24"/>
        <end position="54"/>
    </location>
</feature>
<evidence type="ECO:0000259" key="3">
    <source>
        <dbReference type="Pfam" id="PF05970"/>
    </source>
</evidence>
<evidence type="ECO:0000313" key="4">
    <source>
        <dbReference type="EMBL" id="EJD41010.1"/>
    </source>
</evidence>
<dbReference type="GO" id="GO:0006281">
    <property type="term" value="P:DNA repair"/>
    <property type="evidence" value="ECO:0007669"/>
    <property type="project" value="UniProtKB-KW"/>
</dbReference>
<dbReference type="PANTHER" id="PTHR47642">
    <property type="entry name" value="ATP-DEPENDENT DNA HELICASE"/>
    <property type="match status" value="1"/>
</dbReference>
<dbReference type="InParanoid" id="J0LK33"/>
<keyword evidence="1" id="KW-0234">DNA repair</keyword>
<dbReference type="eggNOG" id="KOG0987">
    <property type="taxonomic scope" value="Eukaryota"/>
</dbReference>
<dbReference type="GO" id="GO:0006310">
    <property type="term" value="P:DNA recombination"/>
    <property type="evidence" value="ECO:0007669"/>
    <property type="project" value="UniProtKB-KW"/>
</dbReference>
<dbReference type="KEGG" id="adl:AURDEDRAFT_169989"/>
<keyword evidence="1" id="KW-0547">Nucleotide-binding</keyword>
<dbReference type="GO" id="GO:0000723">
    <property type="term" value="P:telomere maintenance"/>
    <property type="evidence" value="ECO:0007669"/>
    <property type="project" value="InterPro"/>
</dbReference>
<evidence type="ECO:0000313" key="5">
    <source>
        <dbReference type="Proteomes" id="UP000006514"/>
    </source>
</evidence>